<dbReference type="GeneID" id="141450837"/>
<dbReference type="OMA" id="YWANDSV"/>
<reference evidence="6" key="1">
    <citation type="submission" date="2013-04" db="EMBL/GenBank/DDBJ databases">
        <title>An insight into the transcriptome of the digestive tract of the blood sucking bug, Rhodnius prolixus.</title>
        <authorList>
            <person name="Ribeiro J.M.C."/>
            <person name="Genta F.A."/>
            <person name="Sorgine M.H.F."/>
            <person name="Paiva-Silva G.O."/>
            <person name="Majerowicz D."/>
            <person name="Medeiros M."/>
            <person name="Koerich L."/>
            <person name="Terra W.R."/>
            <person name="Ferreira C."/>
            <person name="Pimentel A.C."/>
            <person name="Bisch P.M."/>
            <person name="Diniz M.M.P."/>
            <person name="Nascimento R."/>
            <person name="Salmon D."/>
            <person name="Silber A.M."/>
            <person name="Alves M."/>
            <person name="Oliveira M.F."/>
            <person name="Gondim K.C."/>
            <person name="Silva Neto M.A.C."/>
            <person name="Atella G.C."/>
            <person name="Araujo H."/>
            <person name="Dias F.S."/>
            <person name="Polycarpo C.R."/>
            <person name="Fampa P."/>
            <person name="Melo A.C."/>
            <person name="Tanaka A.S."/>
            <person name="Balczun C."/>
            <person name="Oliveira J.H.M."/>
            <person name="Goncalves R."/>
            <person name="Lazoski C."/>
            <person name="Pereira M.A."/>
            <person name="Rivera-Pomar R."/>
            <person name="Diambra L."/>
            <person name="Schaub G.A."/>
            <person name="Garcia E.S."/>
            <person name="Azambuja P."/>
            <person name="Braz G.R.C."/>
            <person name="Oliveira P.L."/>
        </authorList>
    </citation>
    <scope>NUCLEOTIDE SEQUENCE</scope>
</reference>
<dbReference type="CDD" id="cd05324">
    <property type="entry name" value="carb_red_PTCR-like_SDR_c"/>
    <property type="match status" value="1"/>
</dbReference>
<dbReference type="PRINTS" id="PR00080">
    <property type="entry name" value="SDRFAMILY"/>
</dbReference>
<dbReference type="STRING" id="13249.R4FNV0"/>
<protein>
    <recommendedName>
        <fullName evidence="4">carbonyl reductase (NADPH)</fullName>
        <ecNumber evidence="4">1.1.1.184</ecNumber>
    </recommendedName>
</protein>
<keyword evidence="3" id="KW-0560">Oxidoreductase</keyword>
<dbReference type="InterPro" id="IPR002347">
    <property type="entry name" value="SDR_fam"/>
</dbReference>
<reference evidence="8" key="2">
    <citation type="submission" date="2015-04" db="EMBL/GenBank/DDBJ databases">
        <authorList>
            <person name="Wilson R.K."/>
            <person name="Warren W."/>
            <person name="Dotson E."/>
            <person name="Oliveira P.L."/>
        </authorList>
    </citation>
    <scope>NUCLEOTIDE SEQUENCE</scope>
</reference>
<dbReference type="EnsemblMetazoa" id="RPRC005554-RA">
    <property type="protein sequence ID" value="RPRC005554-PA"/>
    <property type="gene ID" value="RPRC005554"/>
</dbReference>
<proteinExistence type="evidence at transcript level"/>
<comment type="similarity">
    <text evidence="1 5">Belongs to the short-chain dehydrogenases/reductases (SDR) family.</text>
</comment>
<reference evidence="7" key="3">
    <citation type="submission" date="2015-05" db="UniProtKB">
        <authorList>
            <consortium name="EnsemblMetazoa"/>
        </authorList>
    </citation>
    <scope>IDENTIFICATION</scope>
</reference>
<dbReference type="EMBL" id="ACPB03015037">
    <property type="status" value="NOT_ANNOTATED_CDS"/>
    <property type="molecule type" value="Genomic_DNA"/>
</dbReference>
<dbReference type="AlphaFoldDB" id="R4FNV0"/>
<evidence type="ECO:0000256" key="4">
    <source>
        <dbReference type="ARBA" id="ARBA00026118"/>
    </source>
</evidence>
<keyword evidence="8" id="KW-1185">Reference proteome</keyword>
<evidence type="ECO:0000313" key="8">
    <source>
        <dbReference type="Proteomes" id="UP000015103"/>
    </source>
</evidence>
<dbReference type="SUPFAM" id="SSF51735">
    <property type="entry name" value="NAD(P)-binding Rossmann-fold domains"/>
    <property type="match status" value="1"/>
</dbReference>
<name>R4FNV0_RHOPR</name>
<dbReference type="RefSeq" id="XP_073977781.1">
    <property type="nucleotide sequence ID" value="XM_074121680.1"/>
</dbReference>
<dbReference type="PANTHER" id="PTHR43963">
    <property type="entry name" value="CARBONYL REDUCTASE 1-RELATED"/>
    <property type="match status" value="1"/>
</dbReference>
<dbReference type="eggNOG" id="KOG1208">
    <property type="taxonomic scope" value="Eukaryota"/>
</dbReference>
<dbReference type="GO" id="GO:0004090">
    <property type="term" value="F:carbonyl reductase (NADPH) activity"/>
    <property type="evidence" value="ECO:0007669"/>
    <property type="project" value="UniProtKB-EC"/>
</dbReference>
<dbReference type="VEuPathDB" id="VectorBase:RPRC005554"/>
<dbReference type="Proteomes" id="UP000015103">
    <property type="component" value="Unassembled WGS sequence"/>
</dbReference>
<sequence length="283" mass="31383">MATRVSVVTGGNKGIGYGIVKNLCEQFKGVVYLTARDVNRGKAAVESLNKLGLKPEFHQLDVEDETSIQIFANFIKEKHGGIDVLVNNAAIAFKQDATDPFSYQAKVTLRVNYFALVKLCEILFPLLRPHARVVNVSSSAGHLLRIPGEEWRKKFSDPKLTVEELSNCMNSFVEAATRGDHEQKGWPNSAYVVSKVGVSALTRIQHQQFLNDPREDIVINHVHPGYVNTDMTSHKGPLTIEEGADAPTYAALLPEDIQSPKGDYIWCTRQIVDWVKGPTPSNI</sequence>
<dbReference type="HOGENOM" id="CLU_010194_9_0_1"/>
<dbReference type="EC" id="1.1.1.184" evidence="4"/>
<evidence type="ECO:0000256" key="1">
    <source>
        <dbReference type="ARBA" id="ARBA00006484"/>
    </source>
</evidence>
<evidence type="ECO:0000313" key="7">
    <source>
        <dbReference type="EnsemblMetazoa" id="RPRC005554-PA"/>
    </source>
</evidence>
<dbReference type="PANTHER" id="PTHR43963:SF4">
    <property type="entry name" value="CARBONYL REDUCTASE (NADPH)"/>
    <property type="match status" value="1"/>
</dbReference>
<dbReference type="InterPro" id="IPR036291">
    <property type="entry name" value="NAD(P)-bd_dom_sf"/>
</dbReference>
<evidence type="ECO:0000256" key="3">
    <source>
        <dbReference type="ARBA" id="ARBA00023002"/>
    </source>
</evidence>
<accession>R4FNV0</accession>
<dbReference type="InParanoid" id="R4FNV0"/>
<dbReference type="InterPro" id="IPR045313">
    <property type="entry name" value="CBR1-like"/>
</dbReference>
<evidence type="ECO:0000313" key="6">
    <source>
        <dbReference type="EMBL" id="JAA76366.1"/>
    </source>
</evidence>
<dbReference type="PRINTS" id="PR00081">
    <property type="entry name" value="GDHRDH"/>
</dbReference>
<dbReference type="Pfam" id="PF00106">
    <property type="entry name" value="adh_short"/>
    <property type="match status" value="1"/>
</dbReference>
<organism evidence="6">
    <name type="scientific">Rhodnius prolixus</name>
    <name type="common">Triatomid bug</name>
    <dbReference type="NCBI Taxonomy" id="13249"/>
    <lineage>
        <taxon>Eukaryota</taxon>
        <taxon>Metazoa</taxon>
        <taxon>Ecdysozoa</taxon>
        <taxon>Arthropoda</taxon>
        <taxon>Hexapoda</taxon>
        <taxon>Insecta</taxon>
        <taxon>Pterygota</taxon>
        <taxon>Neoptera</taxon>
        <taxon>Paraneoptera</taxon>
        <taxon>Hemiptera</taxon>
        <taxon>Heteroptera</taxon>
        <taxon>Panheteroptera</taxon>
        <taxon>Cimicomorpha</taxon>
        <taxon>Reduviidae</taxon>
        <taxon>Triatominae</taxon>
        <taxon>Rhodnius</taxon>
    </lineage>
</organism>
<dbReference type="EMBL" id="GAHY01001144">
    <property type="protein sequence ID" value="JAA76366.1"/>
    <property type="molecule type" value="mRNA"/>
</dbReference>
<dbReference type="Gene3D" id="3.40.50.720">
    <property type="entry name" value="NAD(P)-binding Rossmann-like Domain"/>
    <property type="match status" value="1"/>
</dbReference>
<keyword evidence="2" id="KW-0521">NADP</keyword>
<evidence type="ECO:0000256" key="5">
    <source>
        <dbReference type="RuleBase" id="RU000363"/>
    </source>
</evidence>
<evidence type="ECO:0000256" key="2">
    <source>
        <dbReference type="ARBA" id="ARBA00022857"/>
    </source>
</evidence>